<feature type="transmembrane region" description="Helical" evidence="1">
    <location>
        <begin position="160"/>
        <end position="193"/>
    </location>
</feature>
<feature type="transmembrane region" description="Helical" evidence="1">
    <location>
        <begin position="84"/>
        <end position="101"/>
    </location>
</feature>
<accession>A0A3Q8RSS2</accession>
<dbReference type="KEGG" id="tsig:D6T69_14350"/>
<dbReference type="RefSeq" id="WP_125068576.1">
    <property type="nucleotide sequence ID" value="NZ_CP032548.1"/>
</dbReference>
<feature type="transmembrane region" description="Helical" evidence="1">
    <location>
        <begin position="214"/>
        <end position="231"/>
    </location>
</feature>
<feature type="transmembrane region" description="Helical" evidence="1">
    <location>
        <begin position="59"/>
        <end position="78"/>
    </location>
</feature>
<organism evidence="2 3">
    <name type="scientific">Tenacibaculum singaporense</name>
    <dbReference type="NCBI Taxonomy" id="2358479"/>
    <lineage>
        <taxon>Bacteria</taxon>
        <taxon>Pseudomonadati</taxon>
        <taxon>Bacteroidota</taxon>
        <taxon>Flavobacteriia</taxon>
        <taxon>Flavobacteriales</taxon>
        <taxon>Flavobacteriaceae</taxon>
        <taxon>Tenacibaculum</taxon>
    </lineage>
</organism>
<gene>
    <name evidence="2" type="ORF">D6T69_14350</name>
</gene>
<feature type="transmembrane region" description="Helical" evidence="1">
    <location>
        <begin position="113"/>
        <end position="130"/>
    </location>
</feature>
<dbReference type="Proteomes" id="UP000274593">
    <property type="component" value="Chromosome"/>
</dbReference>
<reference evidence="2 3" key="1">
    <citation type="submission" date="2018-09" db="EMBL/GenBank/DDBJ databases">
        <title>Insights into the microbiota of Asian seabass (Lates calcarifer) with tenacibaculosis symptoms and description of sp. nov. Tenacibaculum singaporense.</title>
        <authorList>
            <person name="Miyake S."/>
            <person name="Soh M."/>
            <person name="Azman M.N."/>
            <person name="Ngoh S.Y."/>
            <person name="Orban L."/>
        </authorList>
    </citation>
    <scope>NUCLEOTIDE SEQUENCE [LARGE SCALE GENOMIC DNA]</scope>
    <source>
        <strain evidence="2 3">DSM 106434</strain>
    </source>
</reference>
<evidence type="ECO:0000313" key="2">
    <source>
        <dbReference type="EMBL" id="AZJ36649.1"/>
    </source>
</evidence>
<sequence>MTLIVFIVHLFSWFFISRNGIKKSETGKIFISKLDENTITFLKWRAISNVRTDLKKMSTLFGVISIGGIIINGILTYFKIEPGIYFLSSILLSLLFWISLKWGTNKRKETLDWFKYLGLIIISPWLFYLLDSMSEPNSPKLLIHFGTILNPIGIDLTSNIQIAISLTIILSIGMLFITLFWFIQNVIILYFFTIMLWITNRISNSLLKVKEEKITFLSYILMPITMIILYAA</sequence>
<name>A0A3Q8RSS2_9FLAO</name>
<keyword evidence="3" id="KW-1185">Reference proteome</keyword>
<dbReference type="AlphaFoldDB" id="A0A3Q8RSS2"/>
<protein>
    <submittedName>
        <fullName evidence="2">Uncharacterized protein</fullName>
    </submittedName>
</protein>
<dbReference type="EMBL" id="CP032548">
    <property type="protein sequence ID" value="AZJ36649.1"/>
    <property type="molecule type" value="Genomic_DNA"/>
</dbReference>
<evidence type="ECO:0000256" key="1">
    <source>
        <dbReference type="SAM" id="Phobius"/>
    </source>
</evidence>
<proteinExistence type="predicted"/>
<keyword evidence="1" id="KW-0472">Membrane</keyword>
<keyword evidence="1" id="KW-1133">Transmembrane helix</keyword>
<evidence type="ECO:0000313" key="3">
    <source>
        <dbReference type="Proteomes" id="UP000274593"/>
    </source>
</evidence>
<keyword evidence="1" id="KW-0812">Transmembrane</keyword>